<dbReference type="EMBL" id="AP012029">
    <property type="protein sequence ID" value="BAJ64175.1"/>
    <property type="molecule type" value="Genomic_DNA"/>
</dbReference>
<organism evidence="1 2">
    <name type="scientific">Anaerolinea thermophila (strain DSM 14523 / JCM 11388 / NBRC 100420 / UNI-1)</name>
    <dbReference type="NCBI Taxonomy" id="926569"/>
    <lineage>
        <taxon>Bacteria</taxon>
        <taxon>Bacillati</taxon>
        <taxon>Chloroflexota</taxon>
        <taxon>Anaerolineae</taxon>
        <taxon>Anaerolineales</taxon>
        <taxon>Anaerolineaceae</taxon>
        <taxon>Anaerolinea</taxon>
    </lineage>
</organism>
<dbReference type="STRING" id="926569.ANT_21490"/>
<dbReference type="AlphaFoldDB" id="E8MXU4"/>
<protein>
    <submittedName>
        <fullName evidence="1">Uncharacterized protein</fullName>
    </submittedName>
</protein>
<dbReference type="KEGG" id="atm:ANT_21490"/>
<gene>
    <name evidence="1" type="ordered locus">ANT_21490</name>
</gene>
<dbReference type="Proteomes" id="UP000008922">
    <property type="component" value="Chromosome"/>
</dbReference>
<dbReference type="OrthoDB" id="37526at200795"/>
<evidence type="ECO:0000313" key="1">
    <source>
        <dbReference type="EMBL" id="BAJ64175.1"/>
    </source>
</evidence>
<proteinExistence type="predicted"/>
<name>E8MXU4_ANATU</name>
<keyword evidence="2" id="KW-1185">Reference proteome</keyword>
<dbReference type="HOGENOM" id="CLU_2821696_0_0_0"/>
<accession>E8MXU4</accession>
<evidence type="ECO:0000313" key="2">
    <source>
        <dbReference type="Proteomes" id="UP000008922"/>
    </source>
</evidence>
<dbReference type="RefSeq" id="WP_013560545.1">
    <property type="nucleotide sequence ID" value="NC_014960.1"/>
</dbReference>
<sequence length="66" mass="7978">MGEEELTHLLERLRERRLFDEVFVLILEREPQGDWKLLDYGMREISDIAAWLAVQKQKYTNEKEKA</sequence>
<reference evidence="1 2" key="1">
    <citation type="submission" date="2010-12" db="EMBL/GenBank/DDBJ databases">
        <title>Whole genome sequence of Anaerolinea thermophila UNI-1.</title>
        <authorList>
            <person name="Narita-Yamada S."/>
            <person name="Kishi E."/>
            <person name="Watanabe Y."/>
            <person name="Takasaki K."/>
            <person name="Ankai A."/>
            <person name="Oguchi A."/>
            <person name="Fukui S."/>
            <person name="Takahashi M."/>
            <person name="Yashiro I."/>
            <person name="Hosoyama A."/>
            <person name="Sekiguchi Y."/>
            <person name="Hanada S."/>
            <person name="Fujita N."/>
        </authorList>
    </citation>
    <scope>NUCLEOTIDE SEQUENCE [LARGE SCALE GENOMIC DNA]</scope>
    <source>
        <strain evidence="2">DSM 14523 / JCM 11388 / NBRC 100420 / UNI-1</strain>
    </source>
</reference>
<dbReference type="InParanoid" id="E8MXU4"/>